<feature type="binding site" evidence="12">
    <location>
        <position position="463"/>
    </location>
    <ligand>
        <name>Zn(2+)</name>
        <dbReference type="ChEBI" id="CHEBI:29105"/>
        <label>2</label>
    </ligand>
</feature>
<dbReference type="SUPFAM" id="SSF56300">
    <property type="entry name" value="Metallo-dependent phosphatases"/>
    <property type="match status" value="1"/>
</dbReference>
<dbReference type="InterPro" id="IPR045473">
    <property type="entry name" value="ASM_C"/>
</dbReference>
<dbReference type="EMBL" id="JADBJN010000003">
    <property type="protein sequence ID" value="KAG5672942.1"/>
    <property type="molecule type" value="Genomic_DNA"/>
</dbReference>
<dbReference type="GO" id="GO:0016798">
    <property type="term" value="F:hydrolase activity, acting on glycosyl bonds"/>
    <property type="evidence" value="ECO:0007669"/>
    <property type="project" value="UniProtKB-KW"/>
</dbReference>
<dbReference type="GO" id="GO:0061750">
    <property type="term" value="F:acid sphingomyelin phosphodiesterase activity"/>
    <property type="evidence" value="ECO:0007669"/>
    <property type="project" value="TreeGrafter"/>
</dbReference>
<dbReference type="InterPro" id="IPR029052">
    <property type="entry name" value="Metallo-depent_PP-like"/>
</dbReference>
<keyword evidence="17" id="KW-1185">Reference proteome</keyword>
<evidence type="ECO:0000256" key="3">
    <source>
        <dbReference type="ARBA" id="ARBA00022525"/>
    </source>
</evidence>
<name>A0A9J6BUH0_POLVA</name>
<dbReference type="Pfam" id="PF00149">
    <property type="entry name" value="Metallophos"/>
    <property type="match status" value="1"/>
</dbReference>
<feature type="binding site" evidence="12">
    <location>
        <position position="321"/>
    </location>
    <ligand>
        <name>Zn(2+)</name>
        <dbReference type="ChEBI" id="CHEBI:29105"/>
        <label>2</label>
    </ligand>
</feature>
<dbReference type="Pfam" id="PF19272">
    <property type="entry name" value="ASMase_C"/>
    <property type="match status" value="1"/>
</dbReference>
<protein>
    <recommendedName>
        <fullName evidence="11">Sphingomyelin phosphodiesterase</fullName>
        <ecNumber evidence="11">3.1.4.12</ecNumber>
    </recommendedName>
</protein>
<feature type="binding site" evidence="12">
    <location>
        <position position="281"/>
    </location>
    <ligand>
        <name>Zn(2+)</name>
        <dbReference type="ChEBI" id="CHEBI:29105"/>
        <label>1</label>
    </ligand>
</feature>
<sequence>MKILICLLSAIVAVSALKLRSEEHIQRREHMLKNVGAFAEKFVEHYTNYTIYGIRSNQLDNMLQMMKLPTIVGRAELEEFPPDAAIMSCVACRSTLALLIQQFRSGSRTREQLKEDAFGLCMQLTTYGPEVCQGLIELNADIFFHIFEARPTLTANQVCSVVLQGECGDPDNVFQFTVNVSPGPPITQSKSGSAPRNPNELQILHLSDPHYDPAYLVGGYANCPEPTCCRTVRGIAANPADRAGRWGDYRNCDSPWEVVEDAIRSARRDHPNVDAVYITGDFVDHGVWETTHEGNIRIMDRFYNLVRQVFAGVAVYPVLGNHEAQPTNVFAPPHITQANLSVQWLYDYTATAWSSWLPAAAQATIRRGGYYTVLHRPGFRIIALNNNDCYIYNWWILYSRDELRLQLQWLHDTLLAAEAAGERVHLLHHIPSGGGSCMRWWSREFRRIIERFHRIIQGQFVGHSHRDEFNVFYATANTNFAINYAWNGGATTTYSNVNPNYIKYFVDVTDYQVQEKESWIYSITEANLNPATFPRWYRQYSFRQFFNIPDLSPASLDNFVTNNLARNRANLRHFYEFKHSSGDPFMNAVCDDNCLRDHLCAIVINEPGELRKCDQLRSLPLV</sequence>
<feature type="binding site" evidence="12">
    <location>
        <position position="210"/>
    </location>
    <ligand>
        <name>Zn(2+)</name>
        <dbReference type="ChEBI" id="CHEBI:29105"/>
        <label>1</label>
    </ligand>
</feature>
<keyword evidence="8 13" id="KW-1015">Disulfide bond</keyword>
<keyword evidence="7 12" id="KW-0862">Zinc</keyword>
<dbReference type="OrthoDB" id="282973at2759"/>
<organism evidence="16 17">
    <name type="scientific">Polypedilum vanderplanki</name>
    <name type="common">Sleeping chironomid midge</name>
    <dbReference type="NCBI Taxonomy" id="319348"/>
    <lineage>
        <taxon>Eukaryota</taxon>
        <taxon>Metazoa</taxon>
        <taxon>Ecdysozoa</taxon>
        <taxon>Arthropoda</taxon>
        <taxon>Hexapoda</taxon>
        <taxon>Insecta</taxon>
        <taxon>Pterygota</taxon>
        <taxon>Neoptera</taxon>
        <taxon>Endopterygota</taxon>
        <taxon>Diptera</taxon>
        <taxon>Nematocera</taxon>
        <taxon>Chironomoidea</taxon>
        <taxon>Chironomidae</taxon>
        <taxon>Chironominae</taxon>
        <taxon>Polypedilum</taxon>
        <taxon>Polypedilum</taxon>
    </lineage>
</organism>
<evidence type="ECO:0000256" key="4">
    <source>
        <dbReference type="ARBA" id="ARBA00022723"/>
    </source>
</evidence>
<dbReference type="InterPro" id="IPR041805">
    <property type="entry name" value="ASMase/PPN1_MPP"/>
</dbReference>
<evidence type="ECO:0000256" key="11">
    <source>
        <dbReference type="PIRNR" id="PIRNR000948"/>
    </source>
</evidence>
<comment type="similarity">
    <text evidence="2 11">Belongs to the acid sphingomyelinase family.</text>
</comment>
<feature type="domain" description="Saposin B-type" evidence="15">
    <location>
        <begin position="85"/>
        <end position="171"/>
    </location>
</feature>
<evidence type="ECO:0000256" key="9">
    <source>
        <dbReference type="ARBA" id="ARBA00023180"/>
    </source>
</evidence>
<feature type="signal peptide" evidence="14">
    <location>
        <begin position="1"/>
        <end position="16"/>
    </location>
</feature>
<dbReference type="PANTHER" id="PTHR10340">
    <property type="entry name" value="SPHINGOMYELIN PHOSPHODIESTERASE"/>
    <property type="match status" value="1"/>
</dbReference>
<evidence type="ECO:0000256" key="7">
    <source>
        <dbReference type="ARBA" id="ARBA00022833"/>
    </source>
</evidence>
<comment type="caution">
    <text evidence="16">The sequence shown here is derived from an EMBL/GenBank/DDBJ whole genome shotgun (WGS) entry which is preliminary data.</text>
</comment>
<dbReference type="GO" id="GO:0046513">
    <property type="term" value="P:ceramide biosynthetic process"/>
    <property type="evidence" value="ECO:0007669"/>
    <property type="project" value="TreeGrafter"/>
</dbReference>
<keyword evidence="6 11" id="KW-0378">Hydrolase</keyword>
<dbReference type="GO" id="GO:0005764">
    <property type="term" value="C:lysosome"/>
    <property type="evidence" value="ECO:0007669"/>
    <property type="project" value="TreeGrafter"/>
</dbReference>
<evidence type="ECO:0000313" key="16">
    <source>
        <dbReference type="EMBL" id="KAG5672942.1"/>
    </source>
</evidence>
<dbReference type="InterPro" id="IPR011160">
    <property type="entry name" value="Sphingomy_PDE"/>
</dbReference>
<dbReference type="AlphaFoldDB" id="A0A9J6BUH0"/>
<evidence type="ECO:0000256" key="1">
    <source>
        <dbReference type="ARBA" id="ARBA00004613"/>
    </source>
</evidence>
<feature type="disulfide bond" evidence="13">
    <location>
        <begin position="229"/>
        <end position="252"/>
    </location>
</feature>
<keyword evidence="4 12" id="KW-0479">Metal-binding</keyword>
<feature type="binding site" evidence="12">
    <location>
        <position position="429"/>
    </location>
    <ligand>
        <name>Zn(2+)</name>
        <dbReference type="ChEBI" id="CHEBI:29105"/>
        <label>2</label>
    </ligand>
</feature>
<feature type="binding site" evidence="12">
    <location>
        <position position="208"/>
    </location>
    <ligand>
        <name>Zn(2+)</name>
        <dbReference type="ChEBI" id="CHEBI:29105"/>
        <label>1</label>
    </ligand>
</feature>
<evidence type="ECO:0000256" key="6">
    <source>
        <dbReference type="ARBA" id="ARBA00022801"/>
    </source>
</evidence>
<dbReference type="PANTHER" id="PTHR10340:SF29">
    <property type="entry name" value="SPHINGOMYELIN PHOSPHODIESTERASE"/>
    <property type="match status" value="1"/>
</dbReference>
<proteinExistence type="inferred from homology"/>
<dbReference type="EC" id="3.1.4.12" evidence="11"/>
<feature type="disulfide bond" evidence="13">
    <location>
        <begin position="89"/>
        <end position="167"/>
    </location>
</feature>
<feature type="binding site" evidence="12">
    <location>
        <position position="281"/>
    </location>
    <ligand>
        <name>Zn(2+)</name>
        <dbReference type="ChEBI" id="CHEBI:29105"/>
        <label>2</label>
    </ligand>
</feature>
<evidence type="ECO:0000259" key="15">
    <source>
        <dbReference type="PROSITE" id="PS50015"/>
    </source>
</evidence>
<keyword evidence="9" id="KW-0325">Glycoprotein</keyword>
<keyword evidence="3" id="KW-0964">Secreted</keyword>
<dbReference type="GO" id="GO:0016020">
    <property type="term" value="C:membrane"/>
    <property type="evidence" value="ECO:0007669"/>
    <property type="project" value="GOC"/>
</dbReference>
<dbReference type="InterPro" id="IPR004843">
    <property type="entry name" value="Calcineurin-like_PHP"/>
</dbReference>
<feature type="disulfide bond" evidence="13">
    <location>
        <begin position="92"/>
        <end position="159"/>
    </location>
</feature>
<evidence type="ECO:0000256" key="13">
    <source>
        <dbReference type="PIRSR" id="PIRSR000948-2"/>
    </source>
</evidence>
<keyword evidence="11" id="KW-0326">Glycosidase</keyword>
<comment type="catalytic activity">
    <reaction evidence="10">
        <text>a sphingomyelin + H2O = phosphocholine + an N-acylsphing-4-enine + H(+)</text>
        <dbReference type="Rhea" id="RHEA:19253"/>
        <dbReference type="ChEBI" id="CHEBI:15377"/>
        <dbReference type="ChEBI" id="CHEBI:15378"/>
        <dbReference type="ChEBI" id="CHEBI:17636"/>
        <dbReference type="ChEBI" id="CHEBI:52639"/>
        <dbReference type="ChEBI" id="CHEBI:295975"/>
        <dbReference type="EC" id="3.1.4.12"/>
    </reaction>
    <physiologicalReaction direction="left-to-right" evidence="10">
        <dbReference type="Rhea" id="RHEA:19254"/>
    </physiologicalReaction>
</comment>
<dbReference type="GO" id="GO:0046872">
    <property type="term" value="F:metal ion binding"/>
    <property type="evidence" value="ECO:0007669"/>
    <property type="project" value="UniProtKB-KW"/>
</dbReference>
<evidence type="ECO:0000313" key="17">
    <source>
        <dbReference type="Proteomes" id="UP001107558"/>
    </source>
</evidence>
<comment type="subcellular location">
    <subcellularLocation>
        <location evidence="1">Secreted</location>
    </subcellularLocation>
</comment>
<keyword evidence="5 14" id="KW-0732">Signal</keyword>
<evidence type="ECO:0000256" key="2">
    <source>
        <dbReference type="ARBA" id="ARBA00008234"/>
    </source>
</evidence>
<evidence type="ECO:0000256" key="5">
    <source>
        <dbReference type="ARBA" id="ARBA00022729"/>
    </source>
</evidence>
<comment type="function">
    <text evidence="11">Converts sphingomyelin to ceramide.</text>
</comment>
<feature type="disulfide bond" evidence="13">
    <location>
        <begin position="389"/>
        <end position="437"/>
    </location>
</feature>
<dbReference type="Proteomes" id="UP001107558">
    <property type="component" value="Chromosome 3"/>
</dbReference>
<comment type="cofactor">
    <cofactor evidence="12">
        <name>Zn(2+)</name>
        <dbReference type="ChEBI" id="CHEBI:29105"/>
    </cofactor>
    <text evidence="12">Binds 2 Zn(2+) ions per subunit.</text>
</comment>
<feature type="disulfide bond" evidence="13">
    <location>
        <begin position="223"/>
        <end position="228"/>
    </location>
</feature>
<dbReference type="GO" id="GO:0006685">
    <property type="term" value="P:sphingomyelin catabolic process"/>
    <property type="evidence" value="ECO:0007669"/>
    <property type="project" value="UniProtKB-UniRule"/>
</dbReference>
<evidence type="ECO:0000256" key="12">
    <source>
        <dbReference type="PIRSR" id="PIRSR000948-1"/>
    </source>
</evidence>
<feature type="disulfide bond" evidence="13">
    <location>
        <begin position="121"/>
        <end position="132"/>
    </location>
</feature>
<dbReference type="CDD" id="cd00842">
    <property type="entry name" value="MPP_ASMase"/>
    <property type="match status" value="1"/>
</dbReference>
<feature type="chain" id="PRO_5039928154" description="Sphingomyelin phosphodiesterase" evidence="14">
    <location>
        <begin position="17"/>
        <end position="622"/>
    </location>
</feature>
<evidence type="ECO:0000256" key="8">
    <source>
        <dbReference type="ARBA" id="ARBA00023157"/>
    </source>
</evidence>
<dbReference type="PIRSF" id="PIRSF000948">
    <property type="entry name" value="Sphingomy_PDE"/>
    <property type="match status" value="1"/>
</dbReference>
<feature type="binding site" evidence="12">
    <location>
        <position position="465"/>
    </location>
    <ligand>
        <name>Zn(2+)</name>
        <dbReference type="ChEBI" id="CHEBI:29105"/>
        <label>1</label>
    </ligand>
</feature>
<gene>
    <name evidence="16" type="ORF">PVAND_003029</name>
</gene>
<dbReference type="Gene3D" id="3.60.21.10">
    <property type="match status" value="1"/>
</dbReference>
<dbReference type="PROSITE" id="PS50015">
    <property type="entry name" value="SAP_B"/>
    <property type="match status" value="1"/>
</dbReference>
<reference evidence="16" key="1">
    <citation type="submission" date="2021-03" db="EMBL/GenBank/DDBJ databases">
        <title>Chromosome level genome of the anhydrobiotic midge Polypedilum vanderplanki.</title>
        <authorList>
            <person name="Yoshida Y."/>
            <person name="Kikawada T."/>
            <person name="Gusev O."/>
        </authorList>
    </citation>
    <scope>NUCLEOTIDE SEQUENCE</scope>
    <source>
        <strain evidence="16">NIAS01</strain>
        <tissue evidence="16">Whole body or cell culture</tissue>
    </source>
</reference>
<evidence type="ECO:0000256" key="14">
    <source>
        <dbReference type="SAM" id="SignalP"/>
    </source>
</evidence>
<dbReference type="GO" id="GO:0005615">
    <property type="term" value="C:extracellular space"/>
    <property type="evidence" value="ECO:0007669"/>
    <property type="project" value="TreeGrafter"/>
</dbReference>
<feature type="disulfide bond" evidence="13">
    <location>
        <begin position="590"/>
        <end position="594"/>
    </location>
</feature>
<dbReference type="InterPro" id="IPR008139">
    <property type="entry name" value="SaposinB_dom"/>
</dbReference>
<evidence type="ECO:0000256" key="10">
    <source>
        <dbReference type="ARBA" id="ARBA00047268"/>
    </source>
</evidence>
<accession>A0A9J6BUH0</accession>